<gene>
    <name evidence="1" type="ORF">FOMG_19452</name>
</gene>
<accession>W9Z694</accession>
<name>W9Z694_FUSOX</name>
<proteinExistence type="predicted"/>
<evidence type="ECO:0000313" key="1">
    <source>
        <dbReference type="EMBL" id="EXK23788.1"/>
    </source>
</evidence>
<dbReference type="VEuPathDB" id="FungiDB:FOMG_19452"/>
<reference evidence="1" key="1">
    <citation type="submission" date="2012-04" db="EMBL/GenBank/DDBJ databases">
        <title>The Genome Sequence of Fusarium oxysporum melonis.</title>
        <authorList>
            <consortium name="The Broad Institute Genome Sequencing Platform"/>
            <person name="Ma L.-J."/>
            <person name="Gale L.R."/>
            <person name="Schwartz D.C."/>
            <person name="Zhou S."/>
            <person name="Corby-Kistler H."/>
            <person name="Young S.K."/>
            <person name="Zeng Q."/>
            <person name="Gargeya S."/>
            <person name="Fitzgerald M."/>
            <person name="Haas B."/>
            <person name="Abouelleil A."/>
            <person name="Alvarado L."/>
            <person name="Arachchi H.M."/>
            <person name="Berlin A."/>
            <person name="Brown A."/>
            <person name="Chapman S.B."/>
            <person name="Chen Z."/>
            <person name="Dunbar C."/>
            <person name="Freedman E."/>
            <person name="Gearin G."/>
            <person name="Goldberg J."/>
            <person name="Griggs A."/>
            <person name="Gujja S."/>
            <person name="Heiman D."/>
            <person name="Howarth C."/>
            <person name="Larson L."/>
            <person name="Lui A."/>
            <person name="MacDonald P.J.P."/>
            <person name="Montmayeur A."/>
            <person name="Murphy C."/>
            <person name="Neiman D."/>
            <person name="Pearson M."/>
            <person name="Priest M."/>
            <person name="Roberts A."/>
            <person name="Saif S."/>
            <person name="Shea T."/>
            <person name="Shenoy N."/>
            <person name="Sisk P."/>
            <person name="Stolte C."/>
            <person name="Sykes S."/>
            <person name="Wortman J."/>
            <person name="Nusbaum C."/>
            <person name="Birren B."/>
        </authorList>
    </citation>
    <scope>NUCLEOTIDE SEQUENCE</scope>
    <source>
        <strain evidence="1">26406</strain>
    </source>
</reference>
<reference evidence="1" key="2">
    <citation type="submission" date="2014-02" db="EMBL/GenBank/DDBJ databases">
        <title>Annotation of the Genome Sequence of Fusarium oxysporum f. sp. melonis 26406.</title>
        <authorList>
            <consortium name="The Broad Institute Genomics Platform"/>
            <person name="Ma L.-J."/>
            <person name="Corby-Kistler H."/>
            <person name="Broz K."/>
            <person name="Gale L.R."/>
            <person name="Jonkers W."/>
            <person name="O'Donnell K."/>
            <person name="Ploetz R."/>
            <person name="Steinberg C."/>
            <person name="Schwartz D.C."/>
            <person name="VanEtten H."/>
            <person name="Zhou S."/>
            <person name="Young S.K."/>
            <person name="Zeng Q."/>
            <person name="Gargeya S."/>
            <person name="Fitzgerald M."/>
            <person name="Abouelleil A."/>
            <person name="Alvarado L."/>
            <person name="Chapman S.B."/>
            <person name="Gainer-Dewar J."/>
            <person name="Goldberg J."/>
            <person name="Griggs A."/>
            <person name="Gujja S."/>
            <person name="Hansen M."/>
            <person name="Howarth C."/>
            <person name="Imamovic A."/>
            <person name="Ireland A."/>
            <person name="Larimer J."/>
            <person name="McCowan C."/>
            <person name="Murphy C."/>
            <person name="Pearson M."/>
            <person name="Poon T.W."/>
            <person name="Priest M."/>
            <person name="Roberts A."/>
            <person name="Saif S."/>
            <person name="Shea T."/>
            <person name="Sykes S."/>
            <person name="Wortman J."/>
            <person name="Nusbaum C."/>
            <person name="Birren B."/>
        </authorList>
    </citation>
    <scope>NUCLEOTIDE SEQUENCE</scope>
    <source>
        <strain evidence="1">26406</strain>
    </source>
</reference>
<dbReference type="Proteomes" id="UP000030703">
    <property type="component" value="Unassembled WGS sequence"/>
</dbReference>
<dbReference type="EMBL" id="KI980564">
    <property type="protein sequence ID" value="EXK23788.1"/>
    <property type="molecule type" value="Genomic_DNA"/>
</dbReference>
<sequence length="104" mass="11907">MYQSAVKDAAEPDYKKGFTFLTEFRRHRPVERLTPRNQCFILTEFATCYHGLGRVEDAARAAIDLVQVAKSWPLLTAPRGTLRRHTVGYIILSLYLRNHGLLST</sequence>
<protein>
    <submittedName>
        <fullName evidence="1">Uncharacterized protein</fullName>
    </submittedName>
</protein>
<organism evidence="1">
    <name type="scientific">Fusarium oxysporum f. sp. melonis 26406</name>
    <dbReference type="NCBI Taxonomy" id="1089452"/>
    <lineage>
        <taxon>Eukaryota</taxon>
        <taxon>Fungi</taxon>
        <taxon>Dikarya</taxon>
        <taxon>Ascomycota</taxon>
        <taxon>Pezizomycotina</taxon>
        <taxon>Sordariomycetes</taxon>
        <taxon>Hypocreomycetidae</taxon>
        <taxon>Hypocreales</taxon>
        <taxon>Nectriaceae</taxon>
        <taxon>Fusarium</taxon>
        <taxon>Fusarium oxysporum species complex</taxon>
    </lineage>
</organism>
<dbReference type="HOGENOM" id="CLU_2250303_0_0_1"/>
<dbReference type="AlphaFoldDB" id="W9Z694"/>